<keyword evidence="2" id="KW-1185">Reference proteome</keyword>
<accession>A0A8X6MFY7</accession>
<reference evidence="1" key="1">
    <citation type="submission" date="2020-08" db="EMBL/GenBank/DDBJ databases">
        <title>Multicomponent nature underlies the extraordinary mechanical properties of spider dragline silk.</title>
        <authorList>
            <person name="Kono N."/>
            <person name="Nakamura H."/>
            <person name="Mori M."/>
            <person name="Yoshida Y."/>
            <person name="Ohtoshi R."/>
            <person name="Malay A.D."/>
            <person name="Moran D.A.P."/>
            <person name="Tomita M."/>
            <person name="Numata K."/>
            <person name="Arakawa K."/>
        </authorList>
    </citation>
    <scope>NUCLEOTIDE SEQUENCE</scope>
</reference>
<comment type="caution">
    <text evidence="1">The sequence shown here is derived from an EMBL/GenBank/DDBJ whole genome shotgun (WGS) entry which is preliminary data.</text>
</comment>
<dbReference type="AlphaFoldDB" id="A0A8X6MFY7"/>
<gene>
    <name evidence="1" type="ORF">TNIN_208931</name>
</gene>
<dbReference type="EMBL" id="BMAV01026354">
    <property type="protein sequence ID" value="GFS49687.1"/>
    <property type="molecule type" value="Genomic_DNA"/>
</dbReference>
<dbReference type="Proteomes" id="UP000886998">
    <property type="component" value="Unassembled WGS sequence"/>
</dbReference>
<dbReference type="GO" id="GO:0003924">
    <property type="term" value="F:GTPase activity"/>
    <property type="evidence" value="ECO:0007669"/>
    <property type="project" value="InterPro"/>
</dbReference>
<organism evidence="1 2">
    <name type="scientific">Trichonephila inaurata madagascariensis</name>
    <dbReference type="NCBI Taxonomy" id="2747483"/>
    <lineage>
        <taxon>Eukaryota</taxon>
        <taxon>Metazoa</taxon>
        <taxon>Ecdysozoa</taxon>
        <taxon>Arthropoda</taxon>
        <taxon>Chelicerata</taxon>
        <taxon>Arachnida</taxon>
        <taxon>Araneae</taxon>
        <taxon>Araneomorphae</taxon>
        <taxon>Entelegynae</taxon>
        <taxon>Araneoidea</taxon>
        <taxon>Nephilidae</taxon>
        <taxon>Trichonephila</taxon>
        <taxon>Trichonephila inaurata</taxon>
    </lineage>
</organism>
<name>A0A8X6MFY7_9ARAC</name>
<dbReference type="OrthoDB" id="8830751at2759"/>
<dbReference type="Gene3D" id="3.40.50.300">
    <property type="entry name" value="P-loop containing nucleotide triphosphate hydrolases"/>
    <property type="match status" value="1"/>
</dbReference>
<evidence type="ECO:0000313" key="1">
    <source>
        <dbReference type="EMBL" id="GFS49687.1"/>
    </source>
</evidence>
<dbReference type="PRINTS" id="PR00449">
    <property type="entry name" value="RASTRNSFRMNG"/>
</dbReference>
<dbReference type="InterPro" id="IPR027417">
    <property type="entry name" value="P-loop_NTPase"/>
</dbReference>
<proteinExistence type="predicted"/>
<dbReference type="GO" id="GO:0005525">
    <property type="term" value="F:GTP binding"/>
    <property type="evidence" value="ECO:0007669"/>
    <property type="project" value="InterPro"/>
</dbReference>
<dbReference type="Pfam" id="PF00071">
    <property type="entry name" value="Ras"/>
    <property type="match status" value="1"/>
</dbReference>
<evidence type="ECO:0000313" key="2">
    <source>
        <dbReference type="Proteomes" id="UP000886998"/>
    </source>
</evidence>
<dbReference type="InterPro" id="IPR001806">
    <property type="entry name" value="Small_GTPase"/>
</dbReference>
<protein>
    <submittedName>
        <fullName evidence="1">Uncharacterized protein</fullName>
    </submittedName>
</protein>
<dbReference type="SUPFAM" id="SSF52540">
    <property type="entry name" value="P-loop containing nucleoside triphosphate hydrolases"/>
    <property type="match status" value="1"/>
</dbReference>
<sequence>MARRLKNLEGHTLRGRLLKRSLGKDWTGQIAFVGVYGVGRNTLCERFGRLSEGDIKRRERRAYRELIIDHSKVRTKYANQGKTCLTMHVIFPQDGVERDYNKIAEKLNGIVLMIDLNEDETELVFAKQLLAKLMTSCEDQPPCILVGNKKDICIAVDRSYEGNYRVRNYYKGGEEMASSIGAERYFECSAKKGLFCFPLAVYVLENFIQNPEP</sequence>